<gene>
    <name evidence="7" type="ORF">GCM10010315_58210</name>
</gene>
<dbReference type="PROSITE" id="PS01066">
    <property type="entry name" value="UPP_SYNTHASE"/>
    <property type="match status" value="1"/>
</dbReference>
<keyword evidence="8" id="KW-1185">Reference proteome</keyword>
<keyword evidence="3 5" id="KW-0460">Magnesium</keyword>
<evidence type="ECO:0000313" key="8">
    <source>
        <dbReference type="Proteomes" id="UP001500886"/>
    </source>
</evidence>
<dbReference type="SUPFAM" id="SSF64005">
    <property type="entry name" value="Undecaprenyl diphosphate synthase"/>
    <property type="match status" value="1"/>
</dbReference>
<dbReference type="InterPro" id="IPR018520">
    <property type="entry name" value="UPP_synth-like_CS"/>
</dbReference>
<dbReference type="Proteomes" id="UP001500886">
    <property type="component" value="Unassembled WGS sequence"/>
</dbReference>
<dbReference type="PANTHER" id="PTHR10291">
    <property type="entry name" value="DEHYDRODOLICHYL DIPHOSPHATE SYNTHASE FAMILY MEMBER"/>
    <property type="match status" value="1"/>
</dbReference>
<dbReference type="EMBL" id="BAAASL010000031">
    <property type="protein sequence ID" value="GAA2725630.1"/>
    <property type="molecule type" value="Genomic_DNA"/>
</dbReference>
<proteinExistence type="inferred from homology"/>
<evidence type="ECO:0000256" key="5">
    <source>
        <dbReference type="HAMAP-Rule" id="MF_01139"/>
    </source>
</evidence>
<feature type="region of interest" description="Disordered" evidence="6">
    <location>
        <begin position="1"/>
        <end position="20"/>
    </location>
</feature>
<feature type="active site" evidence="5">
    <location>
        <position position="29"/>
    </location>
</feature>
<evidence type="ECO:0000256" key="3">
    <source>
        <dbReference type="ARBA" id="ARBA00022842"/>
    </source>
</evidence>
<reference evidence="7 8" key="1">
    <citation type="journal article" date="2019" name="Int. J. Syst. Evol. Microbiol.">
        <title>The Global Catalogue of Microorganisms (GCM) 10K type strain sequencing project: providing services to taxonomists for standard genome sequencing and annotation.</title>
        <authorList>
            <consortium name="The Broad Institute Genomics Platform"/>
            <consortium name="The Broad Institute Genome Sequencing Center for Infectious Disease"/>
            <person name="Wu L."/>
            <person name="Ma J."/>
        </authorList>
    </citation>
    <scope>NUCLEOTIDE SEQUENCE [LARGE SCALE GENOMIC DNA]</scope>
    <source>
        <strain evidence="7 8">JCM 4542</strain>
    </source>
</reference>
<organism evidence="7 8">
    <name type="scientific">Streptomyces luteosporeus</name>
    <dbReference type="NCBI Taxonomy" id="173856"/>
    <lineage>
        <taxon>Bacteria</taxon>
        <taxon>Bacillati</taxon>
        <taxon>Actinomycetota</taxon>
        <taxon>Actinomycetes</taxon>
        <taxon>Kitasatosporales</taxon>
        <taxon>Streptomycetaceae</taxon>
        <taxon>Streptomyces</taxon>
    </lineage>
</organism>
<evidence type="ECO:0000313" key="7">
    <source>
        <dbReference type="EMBL" id="GAA2725630.1"/>
    </source>
</evidence>
<evidence type="ECO:0000256" key="4">
    <source>
        <dbReference type="ARBA" id="ARBA00038453"/>
    </source>
</evidence>
<accession>A0ABN3U7N0</accession>
<dbReference type="Gene3D" id="3.40.1180.10">
    <property type="entry name" value="Decaprenyl diphosphate synthase-like"/>
    <property type="match status" value="1"/>
</dbReference>
<feature type="binding site" evidence="5">
    <location>
        <position position="208"/>
    </location>
    <ligand>
        <name>Mg(2+)</name>
        <dbReference type="ChEBI" id="CHEBI:18420"/>
    </ligand>
</feature>
<sequence length="240" mass="26669">MTPAPPTPSPDRPHPPGAPVPGHLAVILDGNRRWAEGRGRPLADAYEAGAERVRDLLTWSEEAGIRFVTVWALSRDNLCRPPRLVEEIVQAIIKGLWRMAAEDRWPIKVTGSVELLPHTEQADALRLVERRTADAPGSILTVAVAYDGRRDIVTAAARASRHPAAEITEDLLASYLSTAGHPDIDLLIRTSGEMRLSGFMPWQSAHAELYFTPVCWPDFDRTQFDRALAAYAERDRRRGL</sequence>
<dbReference type="InterPro" id="IPR001441">
    <property type="entry name" value="UPP_synth-like"/>
</dbReference>
<feature type="binding site" evidence="5">
    <location>
        <position position="29"/>
    </location>
    <ligand>
        <name>Mg(2+)</name>
        <dbReference type="ChEBI" id="CHEBI:18420"/>
    </ligand>
</feature>
<feature type="binding site" evidence="5">
    <location>
        <begin position="195"/>
        <end position="197"/>
    </location>
    <ligand>
        <name>substrate</name>
    </ligand>
</feature>
<protein>
    <recommendedName>
        <fullName evidence="5">Isoprenyl transferase</fullName>
        <ecNumber evidence="5">2.5.1.-</ecNumber>
    </recommendedName>
</protein>
<name>A0ABN3U7N0_9ACTN</name>
<keyword evidence="1 5" id="KW-0808">Transferase</keyword>
<dbReference type="NCBIfam" id="TIGR00055">
    <property type="entry name" value="uppS"/>
    <property type="match status" value="1"/>
</dbReference>
<dbReference type="RefSeq" id="WP_344439718.1">
    <property type="nucleotide sequence ID" value="NZ_BAAASL010000031.1"/>
</dbReference>
<comment type="caution">
    <text evidence="5">Lacks conserved residue(s) required for the propagation of feature annotation.</text>
</comment>
<feature type="binding site" evidence="5">
    <location>
        <position position="34"/>
    </location>
    <ligand>
        <name>substrate</name>
    </ligand>
</feature>
<dbReference type="PANTHER" id="PTHR10291:SF43">
    <property type="entry name" value="DEHYDRODOLICHYL DIPHOSPHATE SYNTHASE COMPLEX SUBUNIT DHDDS"/>
    <property type="match status" value="1"/>
</dbReference>
<comment type="subunit">
    <text evidence="5">Homodimer.</text>
</comment>
<evidence type="ECO:0000256" key="2">
    <source>
        <dbReference type="ARBA" id="ARBA00022723"/>
    </source>
</evidence>
<dbReference type="CDD" id="cd00475">
    <property type="entry name" value="Cis_IPPS"/>
    <property type="match status" value="1"/>
</dbReference>
<evidence type="ECO:0000256" key="6">
    <source>
        <dbReference type="SAM" id="MobiDB-lite"/>
    </source>
</evidence>
<comment type="function">
    <text evidence="5">Catalyzes the condensation of isopentenyl diphosphate (IPP) with allylic pyrophosphates generating different type of terpenoids.</text>
</comment>
<feature type="active site" description="Proton acceptor" evidence="5">
    <location>
        <position position="77"/>
    </location>
</feature>
<feature type="binding site" evidence="5">
    <location>
        <position position="189"/>
    </location>
    <ligand>
        <name>substrate</name>
    </ligand>
</feature>
<evidence type="ECO:0000256" key="1">
    <source>
        <dbReference type="ARBA" id="ARBA00022679"/>
    </source>
</evidence>
<feature type="binding site" evidence="5">
    <location>
        <begin position="30"/>
        <end position="33"/>
    </location>
    <ligand>
        <name>substrate</name>
    </ligand>
</feature>
<comment type="cofactor">
    <cofactor evidence="5">
        <name>Mg(2+)</name>
        <dbReference type="ChEBI" id="CHEBI:18420"/>
    </cofactor>
    <text evidence="5">Binds 2 magnesium ions per subunit.</text>
</comment>
<feature type="binding site" evidence="5">
    <location>
        <begin position="74"/>
        <end position="76"/>
    </location>
    <ligand>
        <name>substrate</name>
    </ligand>
</feature>
<feature type="binding site" evidence="5">
    <location>
        <position position="80"/>
    </location>
    <ligand>
        <name>substrate</name>
    </ligand>
</feature>
<comment type="caution">
    <text evidence="7">The sequence shown here is derived from an EMBL/GenBank/DDBJ whole genome shotgun (WGS) entry which is preliminary data.</text>
</comment>
<keyword evidence="2 5" id="KW-0479">Metal-binding</keyword>
<dbReference type="GO" id="GO:0016740">
    <property type="term" value="F:transferase activity"/>
    <property type="evidence" value="ECO:0007669"/>
    <property type="project" value="UniProtKB-KW"/>
</dbReference>
<dbReference type="EC" id="2.5.1.-" evidence="5"/>
<dbReference type="HAMAP" id="MF_01139">
    <property type="entry name" value="ISPT"/>
    <property type="match status" value="1"/>
</dbReference>
<dbReference type="InterPro" id="IPR036424">
    <property type="entry name" value="UPP_synth-like_sf"/>
</dbReference>
<feature type="compositionally biased region" description="Pro residues" evidence="6">
    <location>
        <begin position="1"/>
        <end position="19"/>
    </location>
</feature>
<comment type="similarity">
    <text evidence="4">Belongs to the UPP synthase family. Z-FPP synthase subfamily.</text>
</comment>
<dbReference type="Pfam" id="PF01255">
    <property type="entry name" value="Prenyltransf"/>
    <property type="match status" value="1"/>
</dbReference>